<organism evidence="2">
    <name type="scientific">Staphylothermus marinus</name>
    <dbReference type="NCBI Taxonomy" id="2280"/>
    <lineage>
        <taxon>Archaea</taxon>
        <taxon>Thermoproteota</taxon>
        <taxon>Thermoprotei</taxon>
        <taxon>Desulfurococcales</taxon>
        <taxon>Desulfurococcaceae</taxon>
        <taxon>Staphylothermus</taxon>
    </lineage>
</organism>
<comment type="caution">
    <text evidence="2">The sequence shown here is derived from an EMBL/GenBank/DDBJ whole genome shotgun (WGS) entry which is preliminary data.</text>
</comment>
<dbReference type="AlphaFoldDB" id="A0A7C4D9X5"/>
<protein>
    <submittedName>
        <fullName evidence="2">Uncharacterized protein</fullName>
    </submittedName>
</protein>
<gene>
    <name evidence="2" type="ORF">ENU14_03180</name>
</gene>
<accession>A0A7C4D9X5</accession>
<feature type="transmembrane region" description="Helical" evidence="1">
    <location>
        <begin position="92"/>
        <end position="112"/>
    </location>
</feature>
<dbReference type="EMBL" id="DTBJ01000022">
    <property type="protein sequence ID" value="HGM58578.1"/>
    <property type="molecule type" value="Genomic_DNA"/>
</dbReference>
<evidence type="ECO:0000313" key="2">
    <source>
        <dbReference type="EMBL" id="HGM58578.1"/>
    </source>
</evidence>
<keyword evidence="1" id="KW-0472">Membrane</keyword>
<feature type="transmembrane region" description="Helical" evidence="1">
    <location>
        <begin position="7"/>
        <end position="28"/>
    </location>
</feature>
<evidence type="ECO:0000256" key="1">
    <source>
        <dbReference type="SAM" id="Phobius"/>
    </source>
</evidence>
<keyword evidence="1" id="KW-1133">Transmembrane helix</keyword>
<reference evidence="2" key="1">
    <citation type="journal article" date="2020" name="mSystems">
        <title>Genome- and Community-Level Interaction Insights into Carbon Utilization and Element Cycling Functions of Hydrothermarchaeota in Hydrothermal Sediment.</title>
        <authorList>
            <person name="Zhou Z."/>
            <person name="Liu Y."/>
            <person name="Xu W."/>
            <person name="Pan J."/>
            <person name="Luo Z.H."/>
            <person name="Li M."/>
        </authorList>
    </citation>
    <scope>NUCLEOTIDE SEQUENCE [LARGE SCALE GENOMIC DNA]</scope>
    <source>
        <strain evidence="2">SpSt-642</strain>
    </source>
</reference>
<keyword evidence="1" id="KW-0812">Transmembrane</keyword>
<proteinExistence type="predicted"/>
<name>A0A7C4D9X5_STAMA</name>
<feature type="transmembrane region" description="Helical" evidence="1">
    <location>
        <begin position="59"/>
        <end position="80"/>
    </location>
</feature>
<sequence length="119" mass="14016">MKNYLKYCLLLTEVSSIVLLVLTLLYVLSGYGIVRTSIVRKLTFNLINRHVAERIHHDIFLRLLFNIFLLVHCLSGLILFIYRRVKNDTFRYILITISILIPLYLLLPLMLIDLIDLLK</sequence>